<keyword evidence="2" id="KW-1185">Reference proteome</keyword>
<protein>
    <submittedName>
        <fullName evidence="1">Uncharacterized protein</fullName>
    </submittedName>
</protein>
<dbReference type="AlphaFoldDB" id="A0A822XYD5"/>
<evidence type="ECO:0000313" key="1">
    <source>
        <dbReference type="EMBL" id="DAD22408.1"/>
    </source>
</evidence>
<accession>A0A822XYD5</accession>
<sequence>MTKKVCTSFEVDSTQEKELHGCSLLIYTGAQRSRERMNPEETIDNSPNIRELVENSCCSNCSSVHPRQEIDVNPDDKLAAGSVLSILKQYANGVSSNLNDLWRVLDHLQIRSWNEYNDEINTTGWCC</sequence>
<proteinExistence type="predicted"/>
<name>A0A822XYD5_NELNU</name>
<organism evidence="1 2">
    <name type="scientific">Nelumbo nucifera</name>
    <name type="common">Sacred lotus</name>
    <dbReference type="NCBI Taxonomy" id="4432"/>
    <lineage>
        <taxon>Eukaryota</taxon>
        <taxon>Viridiplantae</taxon>
        <taxon>Streptophyta</taxon>
        <taxon>Embryophyta</taxon>
        <taxon>Tracheophyta</taxon>
        <taxon>Spermatophyta</taxon>
        <taxon>Magnoliopsida</taxon>
        <taxon>Proteales</taxon>
        <taxon>Nelumbonaceae</taxon>
        <taxon>Nelumbo</taxon>
    </lineage>
</organism>
<reference evidence="1 2" key="1">
    <citation type="journal article" date="2020" name="Mol. Biol. Evol.">
        <title>Distinct Expression and Methylation Patterns for Genes with Different Fates following a Single Whole-Genome Duplication in Flowering Plants.</title>
        <authorList>
            <person name="Shi T."/>
            <person name="Rahmani R.S."/>
            <person name="Gugger P.F."/>
            <person name="Wang M."/>
            <person name="Li H."/>
            <person name="Zhang Y."/>
            <person name="Li Z."/>
            <person name="Wang Q."/>
            <person name="Van de Peer Y."/>
            <person name="Marchal K."/>
            <person name="Chen J."/>
        </authorList>
    </citation>
    <scope>NUCLEOTIDE SEQUENCE [LARGE SCALE GENOMIC DNA]</scope>
    <source>
        <tissue evidence="1">Leaf</tissue>
    </source>
</reference>
<dbReference type="Proteomes" id="UP000607653">
    <property type="component" value="Unassembled WGS sequence"/>
</dbReference>
<gene>
    <name evidence="1" type="ORF">HUJ06_023871</name>
</gene>
<dbReference type="EMBL" id="DUZY01000001">
    <property type="protein sequence ID" value="DAD22408.1"/>
    <property type="molecule type" value="Genomic_DNA"/>
</dbReference>
<evidence type="ECO:0000313" key="2">
    <source>
        <dbReference type="Proteomes" id="UP000607653"/>
    </source>
</evidence>
<comment type="caution">
    <text evidence="1">The sequence shown here is derived from an EMBL/GenBank/DDBJ whole genome shotgun (WGS) entry which is preliminary data.</text>
</comment>